<comment type="caution">
    <text evidence="1">The sequence shown here is derived from an EMBL/GenBank/DDBJ whole genome shotgun (WGS) entry which is preliminary data.</text>
</comment>
<protein>
    <submittedName>
        <fullName evidence="1">Uncharacterized protein YozE (UPF0346 family)</fullName>
    </submittedName>
</protein>
<gene>
    <name evidence="1" type="ORF">J2S06_001002</name>
</gene>
<reference evidence="1 2" key="1">
    <citation type="submission" date="2023-07" db="EMBL/GenBank/DDBJ databases">
        <title>Genomic Encyclopedia of Type Strains, Phase IV (KMG-IV): sequencing the most valuable type-strain genomes for metagenomic binning, comparative biology and taxonomic classification.</title>
        <authorList>
            <person name="Goeker M."/>
        </authorList>
    </citation>
    <scope>NUCLEOTIDE SEQUENCE [LARGE SCALE GENOMIC DNA]</scope>
    <source>
        <strain evidence="1 2">DSM 19092</strain>
    </source>
</reference>
<keyword evidence="2" id="KW-1185">Reference proteome</keyword>
<dbReference type="EMBL" id="JAUSTR010000002">
    <property type="protein sequence ID" value="MDQ0161928.1"/>
    <property type="molecule type" value="Genomic_DNA"/>
</dbReference>
<accession>A0ABT9VLT0</accession>
<organism evidence="1 2">
    <name type="scientific">Aeribacillus alveayuensis</name>
    <dbReference type="NCBI Taxonomy" id="279215"/>
    <lineage>
        <taxon>Bacteria</taxon>
        <taxon>Bacillati</taxon>
        <taxon>Bacillota</taxon>
        <taxon>Bacilli</taxon>
        <taxon>Bacillales</taxon>
        <taxon>Bacillaceae</taxon>
        <taxon>Aeribacillus</taxon>
    </lineage>
</organism>
<dbReference type="Proteomes" id="UP001225646">
    <property type="component" value="Unassembled WGS sequence"/>
</dbReference>
<proteinExistence type="predicted"/>
<dbReference type="RefSeq" id="WP_419151503.1">
    <property type="nucleotide sequence ID" value="NZ_JAUSTR010000002.1"/>
</dbReference>
<name>A0ABT9VLT0_9BACI</name>
<evidence type="ECO:0000313" key="2">
    <source>
        <dbReference type="Proteomes" id="UP001225646"/>
    </source>
</evidence>
<evidence type="ECO:0000313" key="1">
    <source>
        <dbReference type="EMBL" id="MDQ0161928.1"/>
    </source>
</evidence>
<sequence>MHTIIDELNEITKKLYRVETREAMKKWKNNFERISTYIEKIEKYEGNIIQNDILEALQIITLAMQNKDYILMADLIRYELIPLLNK</sequence>